<dbReference type="AlphaFoldDB" id="A0A059XZ75"/>
<feature type="binding site" evidence="7">
    <location>
        <position position="446"/>
    </location>
    <ligand>
        <name>ATP</name>
        <dbReference type="ChEBI" id="CHEBI:30616"/>
    </ligand>
</feature>
<evidence type="ECO:0000256" key="1">
    <source>
        <dbReference type="ARBA" id="ARBA00005188"/>
    </source>
</evidence>
<gene>
    <name evidence="7" type="primary">nadE</name>
    <name evidence="11" type="ORF">Y981_06315</name>
</gene>
<dbReference type="InterPro" id="IPR022310">
    <property type="entry name" value="NAD/GMP_synthase"/>
</dbReference>
<dbReference type="GO" id="GO:0005524">
    <property type="term" value="F:ATP binding"/>
    <property type="evidence" value="ECO:0007669"/>
    <property type="project" value="UniProtKB-UniRule"/>
</dbReference>
<dbReference type="PANTHER" id="PTHR23090">
    <property type="entry name" value="NH 3 /GLUTAMINE-DEPENDENT NAD + SYNTHETASE"/>
    <property type="match status" value="1"/>
</dbReference>
<dbReference type="CDD" id="cd07570">
    <property type="entry name" value="GAT_Gln-NAD-synth"/>
    <property type="match status" value="1"/>
</dbReference>
<keyword evidence="3 7" id="KW-0436">Ligase</keyword>
<dbReference type="PANTHER" id="PTHR23090:SF9">
    <property type="entry name" value="GLUTAMINE-DEPENDENT NAD(+) SYNTHETASE"/>
    <property type="match status" value="1"/>
</dbReference>
<dbReference type="FunFam" id="3.40.50.620:FF:000106">
    <property type="entry name" value="Glutamine-dependent NAD(+) synthetase"/>
    <property type="match status" value="1"/>
</dbReference>
<keyword evidence="12" id="KW-1185">Reference proteome</keyword>
<dbReference type="NCBIfam" id="TIGR00552">
    <property type="entry name" value="nadE"/>
    <property type="match status" value="1"/>
</dbReference>
<dbReference type="Pfam" id="PF00795">
    <property type="entry name" value="CN_hydrolase"/>
    <property type="match status" value="1"/>
</dbReference>
<comment type="catalytic activity">
    <reaction evidence="7 8">
        <text>deamido-NAD(+) + L-glutamine + ATP + H2O = L-glutamate + AMP + diphosphate + NAD(+) + H(+)</text>
        <dbReference type="Rhea" id="RHEA:24384"/>
        <dbReference type="ChEBI" id="CHEBI:15377"/>
        <dbReference type="ChEBI" id="CHEBI:15378"/>
        <dbReference type="ChEBI" id="CHEBI:29985"/>
        <dbReference type="ChEBI" id="CHEBI:30616"/>
        <dbReference type="ChEBI" id="CHEBI:33019"/>
        <dbReference type="ChEBI" id="CHEBI:57540"/>
        <dbReference type="ChEBI" id="CHEBI:58359"/>
        <dbReference type="ChEBI" id="CHEBI:58437"/>
        <dbReference type="ChEBI" id="CHEBI:456215"/>
        <dbReference type="EC" id="6.3.5.1"/>
    </reaction>
</comment>
<comment type="function">
    <text evidence="7">Catalyzes the ATP-dependent amidation of deamido-NAD to form NAD. Uses L-glutamine as a nitrogen source.</text>
</comment>
<keyword evidence="6 7" id="KW-0520">NAD</keyword>
<evidence type="ECO:0000313" key="12">
    <source>
        <dbReference type="Proteomes" id="UP000027059"/>
    </source>
</evidence>
<feature type="active site" description="Nucleophile; for glutaminase activity" evidence="7">
    <location>
        <position position="146"/>
    </location>
</feature>
<dbReference type="GO" id="GO:0008795">
    <property type="term" value="F:NAD+ synthase activity"/>
    <property type="evidence" value="ECO:0007669"/>
    <property type="project" value="UniProtKB-UniRule"/>
</dbReference>
<dbReference type="UniPathway" id="UPA00253">
    <property type="reaction ID" value="UER00334"/>
</dbReference>
<dbReference type="Gene3D" id="3.60.110.10">
    <property type="entry name" value="Carbon-nitrogen hydrolase"/>
    <property type="match status" value="1"/>
</dbReference>
<evidence type="ECO:0000313" key="11">
    <source>
        <dbReference type="EMBL" id="AIA30522.1"/>
    </source>
</evidence>
<feature type="binding site" evidence="7">
    <location>
        <position position="562"/>
    </location>
    <ligand>
        <name>deamido-NAD(+)</name>
        <dbReference type="ChEBI" id="CHEBI:58437"/>
        <note>ligand shared between two neighboring subunits</note>
    </ligand>
</feature>
<evidence type="ECO:0000256" key="8">
    <source>
        <dbReference type="PIRNR" id="PIRNR006630"/>
    </source>
</evidence>
<accession>A0A059XZ75</accession>
<evidence type="ECO:0000256" key="4">
    <source>
        <dbReference type="ARBA" id="ARBA00022741"/>
    </source>
</evidence>
<evidence type="ECO:0000256" key="9">
    <source>
        <dbReference type="RuleBase" id="RU003811"/>
    </source>
</evidence>
<dbReference type="Gene3D" id="3.40.50.620">
    <property type="entry name" value="HUPs"/>
    <property type="match status" value="1"/>
</dbReference>
<feature type="binding site" evidence="7">
    <location>
        <position position="116"/>
    </location>
    <ligand>
        <name>L-glutamine</name>
        <dbReference type="ChEBI" id="CHEBI:58359"/>
    </ligand>
</feature>
<dbReference type="EC" id="6.3.5.1" evidence="7 8"/>
<dbReference type="InterPro" id="IPR003010">
    <property type="entry name" value="C-N_Hydrolase"/>
</dbReference>
<evidence type="ECO:0000256" key="7">
    <source>
        <dbReference type="HAMAP-Rule" id="MF_02090"/>
    </source>
</evidence>
<dbReference type="CDD" id="cd00553">
    <property type="entry name" value="NAD_synthase"/>
    <property type="match status" value="1"/>
</dbReference>
<dbReference type="InterPro" id="IPR014445">
    <property type="entry name" value="Gln-dep_NAD_synthase"/>
</dbReference>
<feature type="active site" description="For glutaminase activity" evidence="7">
    <location>
        <position position="110"/>
    </location>
</feature>
<reference evidence="12" key="1">
    <citation type="submission" date="2014-02" db="EMBL/GenBank/DDBJ databases">
        <title>Complete genome sequence and comparative genomic analysis of the nitrogen-fixing bacterium Leptospirillum ferriphilum YSK.</title>
        <authorList>
            <person name="Guo X."/>
            <person name="Yin H."/>
            <person name="Liang Y."/>
            <person name="Hu Q."/>
            <person name="Ma L."/>
            <person name="Xiao Y."/>
            <person name="Zhang X."/>
            <person name="Qiu G."/>
            <person name="Liu X."/>
        </authorList>
    </citation>
    <scope>NUCLEOTIDE SEQUENCE [LARGE SCALE GENOMIC DNA]</scope>
    <source>
        <strain evidence="12">YSK</strain>
    </source>
</reference>
<name>A0A059XZ75_9BACT</name>
<dbReference type="PIRSF" id="PIRSF006630">
    <property type="entry name" value="NADS_GAT"/>
    <property type="match status" value="1"/>
</dbReference>
<feature type="active site" description="Proton acceptor; for glutaminase activity" evidence="7">
    <location>
        <position position="44"/>
    </location>
</feature>
<dbReference type="GO" id="GO:0003952">
    <property type="term" value="F:NAD+ synthase (glutamine-hydrolyzing) activity"/>
    <property type="evidence" value="ECO:0007669"/>
    <property type="project" value="UniProtKB-UniRule"/>
</dbReference>
<dbReference type="InterPro" id="IPR036526">
    <property type="entry name" value="C-N_Hydrolase_sf"/>
</dbReference>
<feature type="binding site" evidence="7">
    <location>
        <position position="422"/>
    </location>
    <ligand>
        <name>deamido-NAD(+)</name>
        <dbReference type="ChEBI" id="CHEBI:58437"/>
        <note>ligand shared between two neighboring subunits</note>
    </ligand>
</feature>
<dbReference type="GO" id="GO:0009435">
    <property type="term" value="P:NAD+ biosynthetic process"/>
    <property type="evidence" value="ECO:0007669"/>
    <property type="project" value="UniProtKB-UniRule"/>
</dbReference>
<keyword evidence="4 7" id="KW-0547">Nucleotide-binding</keyword>
<dbReference type="GO" id="GO:0005737">
    <property type="term" value="C:cytoplasm"/>
    <property type="evidence" value="ECO:0007669"/>
    <property type="project" value="InterPro"/>
</dbReference>
<organism evidence="11 12">
    <name type="scientific">Leptospirillum ferriphilum YSK</name>
    <dbReference type="NCBI Taxonomy" id="1441628"/>
    <lineage>
        <taxon>Bacteria</taxon>
        <taxon>Pseudomonadati</taxon>
        <taxon>Nitrospirota</taxon>
        <taxon>Nitrospiria</taxon>
        <taxon>Nitrospirales</taxon>
        <taxon>Nitrospiraceae</taxon>
        <taxon>Leptospirillum</taxon>
    </lineage>
</organism>
<comment type="caution">
    <text evidence="7">Lacks conserved residue(s) required for the propagation of feature annotation.</text>
</comment>
<dbReference type="SUPFAM" id="SSF52402">
    <property type="entry name" value="Adenine nucleotide alpha hydrolases-like"/>
    <property type="match status" value="1"/>
</dbReference>
<dbReference type="NCBIfam" id="NF010588">
    <property type="entry name" value="PRK13981.1"/>
    <property type="match status" value="1"/>
</dbReference>
<feature type="binding site" evidence="7">
    <location>
        <position position="180"/>
    </location>
    <ligand>
        <name>L-glutamine</name>
        <dbReference type="ChEBI" id="CHEBI:58359"/>
    </ligand>
</feature>
<dbReference type="SUPFAM" id="SSF56317">
    <property type="entry name" value="Carbon-nitrogen hydrolase"/>
    <property type="match status" value="1"/>
</dbReference>
<feature type="binding site" evidence="7">
    <location>
        <begin position="339"/>
        <end position="346"/>
    </location>
    <ligand>
        <name>ATP</name>
        <dbReference type="ChEBI" id="CHEBI:30616"/>
    </ligand>
</feature>
<evidence type="ECO:0000256" key="3">
    <source>
        <dbReference type="ARBA" id="ARBA00022598"/>
    </source>
</evidence>
<feature type="domain" description="CN hydrolase" evidence="10">
    <location>
        <begin position="4"/>
        <end position="244"/>
    </location>
</feature>
<evidence type="ECO:0000256" key="6">
    <source>
        <dbReference type="ARBA" id="ARBA00023027"/>
    </source>
</evidence>
<dbReference type="OrthoDB" id="9760188at2"/>
<comment type="pathway">
    <text evidence="1 7 8">Cofactor biosynthesis; NAD(+) biosynthesis; NAD(+) from deamido-NAD(+) (L-Gln route): step 1/1.</text>
</comment>
<keyword evidence="5 7" id="KW-0067">ATP-binding</keyword>
<dbReference type="RefSeq" id="WP_014961035.1">
    <property type="nucleotide sequence ID" value="NZ_CP007243.1"/>
</dbReference>
<dbReference type="KEGG" id="lfp:Y981_06315"/>
<evidence type="ECO:0000256" key="2">
    <source>
        <dbReference type="ARBA" id="ARBA00007145"/>
    </source>
</evidence>
<dbReference type="EMBL" id="CP007243">
    <property type="protein sequence ID" value="AIA30522.1"/>
    <property type="molecule type" value="Genomic_DNA"/>
</dbReference>
<proteinExistence type="inferred from homology"/>
<feature type="binding site" evidence="7">
    <location>
        <position position="174"/>
    </location>
    <ligand>
        <name>L-glutamine</name>
        <dbReference type="ChEBI" id="CHEBI:58359"/>
    </ligand>
</feature>
<evidence type="ECO:0000259" key="10">
    <source>
        <dbReference type="PROSITE" id="PS50263"/>
    </source>
</evidence>
<dbReference type="PROSITE" id="PS50263">
    <property type="entry name" value="CN_HYDROLASE"/>
    <property type="match status" value="1"/>
</dbReference>
<evidence type="ECO:0000256" key="5">
    <source>
        <dbReference type="ARBA" id="ARBA00022840"/>
    </source>
</evidence>
<dbReference type="InterPro" id="IPR003694">
    <property type="entry name" value="NAD_synthase"/>
</dbReference>
<sequence>MRKLKLALAQTNPIVGDIPGNLAHIKDMILQARSEHVDVVVFPELALTGYPPEDLLLKPSFIDKNLRALDELLGFAPELLVLVGFVDRQDDIYNAAAVLHGGKLHGIYRKQYLPNYGVFDENRYFQEGVESPVLEYRSARLGINICEDIWYPKGPLYTQTLMGDAECILNLSASPFHAGKREVRENMLCTRAVDSACYIAYVNMVGGQDELVFDGQSLVISPDGEIESRGKAFQEDLLITEIDLDHVFRVRLHDPRRRKDRLSQSLDRPQWNQDDVLVRWKIEEAGRRQAPGGARPEKKVLVKSPYTQPLDRLSEIYEALVTGVRDYVRKNSFREVLVGLSGGIDSALVAAIATDALGAEHVHGLFMPSMFTSQESYEDVLKLSGTLKVHVETIPIGAAFEQFLQILSPHFQDRPRDTAEENLQSRIRGLLLMALSNKFHWLVLTTGNKSEMSVGYQTLYGDMAGGFSVLKDVPKTLVYDLADFLNTRRADIIPHRIIEKAPTAELRPNQKDLDSLPPYEILDPIMEAYVEDDQGFEEIVGKGFDPATVARVLSLIDKSEYKRRQSPPGIKLTLRAFGKDWRVPITNRFKEI</sequence>
<dbReference type="GO" id="GO:0004359">
    <property type="term" value="F:glutaminase activity"/>
    <property type="evidence" value="ECO:0007669"/>
    <property type="project" value="InterPro"/>
</dbReference>
<comment type="similarity">
    <text evidence="2 7 8">In the C-terminal section; belongs to the NAD synthetase family.</text>
</comment>
<reference evidence="11 12" key="2">
    <citation type="journal article" date="2015" name="Biomed. Res. Int.">
        <title>Effects of Arsenite Resistance on the Growth and Functional Gene Expression of Leptospirillum ferriphilum and Acidithiobacillus thiooxidans in Pure Culture and Coculture.</title>
        <authorList>
            <person name="Jiang H."/>
            <person name="Liang Y."/>
            <person name="Yin H."/>
            <person name="Xiao Y."/>
            <person name="Guo X."/>
            <person name="Xu Y."/>
            <person name="Hu Q."/>
            <person name="Liu H."/>
            <person name="Liu X."/>
        </authorList>
    </citation>
    <scope>NUCLEOTIDE SEQUENCE [LARGE SCALE GENOMIC DNA]</scope>
    <source>
        <strain evidence="11 12">YSK</strain>
    </source>
</reference>
<feature type="binding site" evidence="7">
    <location>
        <position position="451"/>
    </location>
    <ligand>
        <name>deamido-NAD(+)</name>
        <dbReference type="ChEBI" id="CHEBI:58437"/>
        <note>ligand shared between two neighboring subunits</note>
    </ligand>
</feature>
<comment type="similarity">
    <text evidence="9">Belongs to the NAD synthetase family.</text>
</comment>
<dbReference type="InterPro" id="IPR014729">
    <property type="entry name" value="Rossmann-like_a/b/a_fold"/>
</dbReference>
<protein>
    <recommendedName>
        <fullName evidence="7 8">Glutamine-dependent NAD(+) synthetase</fullName>
        <ecNumber evidence="7 8">6.3.5.1</ecNumber>
    </recommendedName>
    <alternativeName>
        <fullName evidence="7 8">NAD(+) synthase [glutamine-hydrolyzing]</fullName>
    </alternativeName>
</protein>
<dbReference type="HAMAP" id="MF_02090">
    <property type="entry name" value="NadE_glutamine_dep"/>
    <property type="match status" value="1"/>
</dbReference>
<dbReference type="Pfam" id="PF02540">
    <property type="entry name" value="NAD_synthase"/>
    <property type="match status" value="1"/>
</dbReference>
<dbReference type="HOGENOM" id="CLU_022313_2_0_0"/>
<dbReference type="Proteomes" id="UP000027059">
    <property type="component" value="Chromosome"/>
</dbReference>